<dbReference type="EMBL" id="FLYE01000047">
    <property type="protein sequence ID" value="SCA58121.1"/>
    <property type="molecule type" value="Genomic_DNA"/>
</dbReference>
<proteinExistence type="predicted"/>
<dbReference type="AlphaFoldDB" id="A0A1C3RLJ7"/>
<sequence length="156" mass="17848">MSKIKYTIKPISDELFHIFADGEYIGGIGELDTGFLLIIKNYTTNVKNLSEAVSQAKKIHRVFTSLLDKGEFIGSLNKTEDFVKFRDLSLAHFPKTAISNPELAKSLIYIQKFSAALLDSLEKDDYKSTIHCLSWFNETKKDFVNEIERFEDLITE</sequence>
<evidence type="ECO:0000313" key="1">
    <source>
        <dbReference type="EMBL" id="SCA58121.1"/>
    </source>
</evidence>
<dbReference type="Proteomes" id="UP000231658">
    <property type="component" value="Unassembled WGS sequence"/>
</dbReference>
<organism evidence="1 2">
    <name type="scientific">Candidatus Terasakiella magnetica</name>
    <dbReference type="NCBI Taxonomy" id="1867952"/>
    <lineage>
        <taxon>Bacteria</taxon>
        <taxon>Pseudomonadati</taxon>
        <taxon>Pseudomonadota</taxon>
        <taxon>Alphaproteobacteria</taxon>
        <taxon>Rhodospirillales</taxon>
        <taxon>Terasakiellaceae</taxon>
        <taxon>Terasakiella</taxon>
    </lineage>
</organism>
<dbReference type="RefSeq" id="WP_069190113.1">
    <property type="nucleotide sequence ID" value="NZ_FLYE01000047.1"/>
</dbReference>
<reference evidence="1 2" key="1">
    <citation type="submission" date="2016-07" db="EMBL/GenBank/DDBJ databases">
        <authorList>
            <person name="Lefevre C.T."/>
        </authorList>
    </citation>
    <scope>NUCLEOTIDE SEQUENCE [LARGE SCALE GENOMIC DNA]</scope>
    <source>
        <strain evidence="1">PR1</strain>
    </source>
</reference>
<evidence type="ECO:0000313" key="2">
    <source>
        <dbReference type="Proteomes" id="UP000231658"/>
    </source>
</evidence>
<keyword evidence="2" id="KW-1185">Reference proteome</keyword>
<gene>
    <name evidence="1" type="ORF">MTBPR1_80175</name>
</gene>
<accession>A0A1C3RLJ7</accession>
<name>A0A1C3RLJ7_9PROT</name>
<protein>
    <submittedName>
        <fullName evidence="1">Uncharacterized protein</fullName>
    </submittedName>
</protein>
<dbReference type="STRING" id="1867952.MTBPR1_80175"/>